<keyword evidence="5" id="KW-0808">Transferase</keyword>
<reference evidence="10" key="1">
    <citation type="submission" date="2021-08" db="EMBL/GenBank/DDBJ databases">
        <authorList>
            <person name="Papudeshi B."/>
            <person name="Bashey-Visser F."/>
        </authorList>
    </citation>
    <scope>NUCLEOTIDE SEQUENCE</scope>
    <source>
        <strain evidence="10">MC_266_E_2016</strain>
    </source>
</reference>
<organism evidence="10 11">
    <name type="scientific">Xenorhabdus bovienii</name>
    <name type="common">Xenorhabdus nematophila subsp. bovienii</name>
    <dbReference type="NCBI Taxonomy" id="40576"/>
    <lineage>
        <taxon>Bacteria</taxon>
        <taxon>Pseudomonadati</taxon>
        <taxon>Pseudomonadota</taxon>
        <taxon>Gammaproteobacteria</taxon>
        <taxon>Enterobacterales</taxon>
        <taxon>Morganellaceae</taxon>
        <taxon>Xenorhabdus</taxon>
    </lineage>
</organism>
<dbReference type="SMART" id="SM00827">
    <property type="entry name" value="PKS_AT"/>
    <property type="match status" value="1"/>
</dbReference>
<dbReference type="SUPFAM" id="SSF47336">
    <property type="entry name" value="ACP-like"/>
    <property type="match status" value="1"/>
</dbReference>
<dbReference type="PROSITE" id="PS00606">
    <property type="entry name" value="KS3_1"/>
    <property type="match status" value="1"/>
</dbReference>
<feature type="region of interest" description="Disordered" evidence="7">
    <location>
        <begin position="1004"/>
        <end position="1062"/>
    </location>
</feature>
<dbReference type="PANTHER" id="PTHR43074:SF1">
    <property type="entry name" value="BETA-KETOACYL SYNTHASE FAMILY PROTEIN-RELATED"/>
    <property type="match status" value="1"/>
</dbReference>
<evidence type="ECO:0000256" key="1">
    <source>
        <dbReference type="ARBA" id="ARBA00005194"/>
    </source>
</evidence>
<dbReference type="SMART" id="SM00825">
    <property type="entry name" value="PKS_KS"/>
    <property type="match status" value="1"/>
</dbReference>
<feature type="region of interest" description="Disordered" evidence="7">
    <location>
        <begin position="1459"/>
        <end position="1486"/>
    </location>
</feature>
<dbReference type="GO" id="GO:0004315">
    <property type="term" value="F:3-oxoacyl-[acyl-carrier-protein] synthase activity"/>
    <property type="evidence" value="ECO:0007669"/>
    <property type="project" value="InterPro"/>
</dbReference>
<sequence length="2337" mass="257175">MSETYFLHDRKVRGDIAIVGMASHFPDAPNLYKFWENIIGKKDSLTDVSTMLGDEYWQKEDFYDPNPAVADKTYGHRAGFVPPIDFDPVEFKIPPAIIDSISTAQLFALYVAKQAMLDAGLVGQENSRVDRDRIGVILGGAGNGNTSFSLASRQQAPYLRKIMIKSGLSEKVASDIIERMHGMYLEWNEDSFPGFLGNVACGRIASYFDLGGTSYMVDAACASSLAAIKAAIGELHSGSCDAVLTGGVNLENSIFSFLCFSKTPALSKSNLSRPFDQSADGMMLGDGVGMLVLKRLEDAELDGDRIYAVIKSIEASSDGRAKSIFAPRLEGQAKALRRAYASAGLSPNDIQLVEAHGTGTASGDDTELKSLHTVFGECQVPAKSVAIGSIKSQIGHTRCAAGAASMMKVALALHHKVLPPTLNVDKPTNLLKAENSPFYVNSEARPWLRSFSSAPRRAALSAFGFGGTNFHVILEEYEKNTHGRYRLNESPWIMLFKGHNPAELLAQCEEALIHFSGNLPDIAIRQHLEQQDIDSLQPQQARVLFVSQSAEQTVELLSLTIKQLQQNSAHGWEHPRGIYYQPQGKMLDGKIVALFPGQGSQYVNMARDVANDYPEMRQSLETLDDVSISELGHELSSVIYPVPTFSDDERQVQQQRLTDTANAQPALGAISAGYFNILKGMGFAPDFVAGHSYGEVTALWAAGVLSDKDFHRVSLVRGWAAASASDHRGAGTDAGAMLAASLNPAQRAQILERYTGIIIANDNSQQQVVFGGATSLIHQLHDELKKRDVHSRILPVSAAFHTAFIQPAYQPYRERLAGINFQSPQCKLFSSATAEPYGNSSQAIRELLAEQLIKPVQFRQTIEAIYQQGGRLFVEVGPKGVLGKLVADILKDKEHVVISVNPNDKGEDRLQFARAQAKLLAEGVKLREINQHIRPQPIAEDKSKRLTFRMSGGFYLSQKNKARRQRALRDGDSAIVEQFIAESAPVPMAPVMPLHSQKEVNIKEEHSGKEVKPTKEVYSDNGVKPTKEVYSDNGVKPTKEVYSDNGVKPTKEVYSDNGVKPTKEVYPDNEVKLTQEVHPTKEVVVEKVENKVEKIAENKTISAQFIQQNMLTIIQRRESTMEQNNQLSENVDVNMLNGLLQAQQVMSQLHQQFQANQKDYIQLLGMLLDKQYTLLETCKDHQNLPSMLSSLSQSVQLLDKNLELYHSNHEHYFMAQQSLFQSGQVTPMIAPTHRTSSPVVDYSALAKVTTSAAIASAPVSTPAPIPTPIPTTAPAVKVDTAPVQGSKPVDTIKEIEPVRSIVPEMPVMPSVAEELVKPIVNEAPISQPTPVVIETKAKVLDPEVEKQFQLLSQITEEKIVNQLISIVSDRTGYPQDMITPEMDLEADLGIDSIKRLEIFGAMFDAFSANVGLYNEASRNKDLENFEVDSLSNISKMGVFFKQMLDDVINGLLGNGGDDVVAEQSSSSVETREPENTKSNVVPDSGGATGKLQSLGFFTSTVVSPEVDSVKKPLAESQLIVPSAVQPALNNEIVLNEEESFADSPVSRFAVVKQPLPMPDRLQGVFSSPKRWLVVDEGTTTVDDVVEVLRQQGQQVAVLMLEQNQAVMGDEAALDAALTDIEQQHGTIEGVIYLQAPKQSVKALADVFNERDYHSVETTFLLAKRLQGSLNHDEQKTGYFMVIMRGDGELLTSGREHLSIVSAGITGLTKSLNIEWKNVFCRTVDIDARVKDSDVAKIVVEELQDSGTDMGEVGRGVNGERMTLALTEENVLSAASVNQVNASDVLVVTGGARGITAQCVIELAKQTQATFILLGRTDMTEPLPEWAEGKITQDERKTAAMAYLKAQGVQLTPVKINGMLSRLTHIDEINGTLQAIRQAGGRVMYLHCDITDPEQVKIALTQAQQQLGQITGLIHGAGNLADKRIEKKTLADLHSVFNAKVKGLENLCRELDCASLRHIMLFSSVAGFFGNAGQTDYSLANETLNKFIYLPFKGKNSQIIRSVNWGPWDGGMVSDVLKRAYDAQNMAIIPLEEGTQRFVREFRDPGSLQITIGGANYKAAKKVKALGIGEQIDRQLSLDKNPFLYHHVIEGKPVLPMTAAIAWMAQICEDRFPGYQLETITHFQVLKGIVFDNTLAESYCVAWVPSTGHESSDGRLALDFVITSKRMRHYQATLLLSLQSREAEHEAVGIDLNAEVPQTLPFYGSVEGEGMLFHGESFHGVQKVVHADNDRMTLKCCVAPVQLEMQGQSSTRLFNLFISDIAFQLPAIWLLQRNKMCLPNAIEKIEQYAELKFGQEFYASIEIKHQMSTEIITDIIFYDEQGYVYSRFHNAKFTAFVE</sequence>
<dbReference type="InterPro" id="IPR016039">
    <property type="entry name" value="Thiolase-like"/>
</dbReference>
<dbReference type="InterPro" id="IPR049551">
    <property type="entry name" value="PKS_DH_C"/>
</dbReference>
<evidence type="ECO:0000256" key="7">
    <source>
        <dbReference type="SAM" id="MobiDB-lite"/>
    </source>
</evidence>
<dbReference type="SUPFAM" id="SSF53901">
    <property type="entry name" value="Thiolase-like"/>
    <property type="match status" value="1"/>
</dbReference>
<dbReference type="InterPro" id="IPR013968">
    <property type="entry name" value="PKS_KR"/>
</dbReference>
<dbReference type="InterPro" id="IPR001227">
    <property type="entry name" value="Ac_transferase_dom_sf"/>
</dbReference>
<evidence type="ECO:0000313" key="10">
    <source>
        <dbReference type="EMBL" id="MDE1477749.1"/>
    </source>
</evidence>
<dbReference type="SUPFAM" id="SSF51735">
    <property type="entry name" value="NAD(P)-binding Rossmann-fold domains"/>
    <property type="match status" value="2"/>
</dbReference>
<accession>A0AAJ1J5S4</accession>
<dbReference type="InterPro" id="IPR018201">
    <property type="entry name" value="Ketoacyl_synth_AS"/>
</dbReference>
<evidence type="ECO:0000259" key="9">
    <source>
        <dbReference type="PROSITE" id="PS52019"/>
    </source>
</evidence>
<dbReference type="InterPro" id="IPR057326">
    <property type="entry name" value="KR_dom"/>
</dbReference>
<dbReference type="InterPro" id="IPR014043">
    <property type="entry name" value="Acyl_transferase_dom"/>
</dbReference>
<dbReference type="Gene3D" id="3.40.50.720">
    <property type="entry name" value="NAD(P)-binding Rossmann-like Domain"/>
    <property type="match status" value="1"/>
</dbReference>
<feature type="region of interest" description="C-terminal hotdog fold" evidence="6">
    <location>
        <begin position="2193"/>
        <end position="2337"/>
    </location>
</feature>
<dbReference type="Pfam" id="PF16197">
    <property type="entry name" value="KAsynt_C_assoc"/>
    <property type="match status" value="1"/>
</dbReference>
<dbReference type="PROSITE" id="PS52004">
    <property type="entry name" value="KS3_2"/>
    <property type="match status" value="1"/>
</dbReference>
<dbReference type="InterPro" id="IPR004432">
    <property type="entry name" value="Omega_3_polyunsat_FA_synth"/>
</dbReference>
<keyword evidence="3" id="KW-0596">Phosphopantetheine</keyword>
<dbReference type="InterPro" id="IPR049900">
    <property type="entry name" value="PKS_mFAS_DH"/>
</dbReference>
<feature type="active site" description="Proton donor; for dehydratase activity" evidence="6">
    <location>
        <position position="2259"/>
    </location>
</feature>
<dbReference type="InterPro" id="IPR052568">
    <property type="entry name" value="PKS-FAS_Synthase"/>
</dbReference>
<evidence type="ECO:0000256" key="3">
    <source>
        <dbReference type="ARBA" id="ARBA00022450"/>
    </source>
</evidence>
<dbReference type="Gene3D" id="3.40.366.10">
    <property type="entry name" value="Malonyl-Coenzyme A Acyl Carrier Protein, domain 2"/>
    <property type="match status" value="1"/>
</dbReference>
<dbReference type="Pfam" id="PF08659">
    <property type="entry name" value="KR"/>
    <property type="match status" value="1"/>
</dbReference>
<dbReference type="InterPro" id="IPR032821">
    <property type="entry name" value="PKS_assoc"/>
</dbReference>
<dbReference type="CDD" id="cd08953">
    <property type="entry name" value="KR_2_SDR_x"/>
    <property type="match status" value="1"/>
</dbReference>
<comment type="pathway">
    <text evidence="1">Lipid metabolism; fatty acid biosynthesis.</text>
</comment>
<evidence type="ECO:0000256" key="2">
    <source>
        <dbReference type="ARBA" id="ARBA00006484"/>
    </source>
</evidence>
<evidence type="ECO:0000256" key="6">
    <source>
        <dbReference type="PROSITE-ProRule" id="PRU01363"/>
    </source>
</evidence>
<proteinExistence type="inferred from homology"/>
<dbReference type="InterPro" id="IPR014030">
    <property type="entry name" value="Ketoacyl_synth_N"/>
</dbReference>
<gene>
    <name evidence="10" type="ORF">KKJ01_05725</name>
</gene>
<dbReference type="Pfam" id="PF00550">
    <property type="entry name" value="PP-binding"/>
    <property type="match status" value="1"/>
</dbReference>
<name>A0AAJ1J5S4_XENBV</name>
<dbReference type="InterPro" id="IPR042104">
    <property type="entry name" value="PKS_dehydratase_sf"/>
</dbReference>
<dbReference type="CDD" id="cd00833">
    <property type="entry name" value="PKS"/>
    <property type="match status" value="1"/>
</dbReference>
<dbReference type="PROSITE" id="PS52019">
    <property type="entry name" value="PKS_MFAS_DH"/>
    <property type="match status" value="1"/>
</dbReference>
<feature type="compositionally biased region" description="Basic and acidic residues" evidence="7">
    <location>
        <begin position="1004"/>
        <end position="1018"/>
    </location>
</feature>
<dbReference type="InterPro" id="IPR036291">
    <property type="entry name" value="NAD(P)-bd_dom_sf"/>
</dbReference>
<dbReference type="Gene3D" id="3.10.129.110">
    <property type="entry name" value="Polyketide synthase dehydratase"/>
    <property type="match status" value="1"/>
</dbReference>
<dbReference type="Pfam" id="PF02801">
    <property type="entry name" value="Ketoacyl-synt_C"/>
    <property type="match status" value="1"/>
</dbReference>
<dbReference type="NCBIfam" id="TIGR02813">
    <property type="entry name" value="omega_3_PfaA"/>
    <property type="match status" value="1"/>
</dbReference>
<feature type="active site" description="Proton acceptor; for dehydratase activity" evidence="6">
    <location>
        <position position="2086"/>
    </location>
</feature>
<dbReference type="Pfam" id="PF00698">
    <property type="entry name" value="Acyl_transf_1"/>
    <property type="match status" value="1"/>
</dbReference>
<feature type="region of interest" description="N-terminal hotdog fold" evidence="6">
    <location>
        <begin position="2049"/>
        <end position="2180"/>
    </location>
</feature>
<evidence type="ECO:0000256" key="5">
    <source>
        <dbReference type="ARBA" id="ARBA00022679"/>
    </source>
</evidence>
<dbReference type="InterPro" id="IPR009081">
    <property type="entry name" value="PP-bd_ACP"/>
</dbReference>
<dbReference type="InterPro" id="IPR014031">
    <property type="entry name" value="Ketoacyl_synth_C"/>
</dbReference>
<dbReference type="RefSeq" id="WP_274711963.1">
    <property type="nucleotide sequence ID" value="NZ_JAILSO010000013.1"/>
</dbReference>
<evidence type="ECO:0000259" key="8">
    <source>
        <dbReference type="PROSITE" id="PS52004"/>
    </source>
</evidence>
<dbReference type="GO" id="GO:0006633">
    <property type="term" value="P:fatty acid biosynthetic process"/>
    <property type="evidence" value="ECO:0007669"/>
    <property type="project" value="InterPro"/>
</dbReference>
<feature type="domain" description="Ketosynthase family 3 (KS3)" evidence="8">
    <location>
        <begin position="13"/>
        <end position="476"/>
    </location>
</feature>
<dbReference type="InterPro" id="IPR016036">
    <property type="entry name" value="Malonyl_transacylase_ACP-bd"/>
</dbReference>
<dbReference type="Proteomes" id="UP001222434">
    <property type="component" value="Unassembled WGS sequence"/>
</dbReference>
<dbReference type="EMBL" id="JAILSO010000013">
    <property type="protein sequence ID" value="MDE1477749.1"/>
    <property type="molecule type" value="Genomic_DNA"/>
</dbReference>
<dbReference type="Pfam" id="PF14765">
    <property type="entry name" value="PS-DH"/>
    <property type="match status" value="1"/>
</dbReference>
<dbReference type="SMART" id="SM00822">
    <property type="entry name" value="PKS_KR"/>
    <property type="match status" value="1"/>
</dbReference>
<reference evidence="10" key="2">
    <citation type="journal article" date="2022" name="J. Evol. Biol.">
        <title>Pre- and post-association barriers to host switching in sympatric mutualists.</title>
        <authorList>
            <person name="Dinges Z.M."/>
            <person name="Phillips R.K."/>
            <person name="Lively C.M."/>
            <person name="Bashey F."/>
        </authorList>
    </citation>
    <scope>NUCLEOTIDE SEQUENCE</scope>
    <source>
        <strain evidence="10">MC_266_E_2016</strain>
    </source>
</reference>
<dbReference type="InterPro" id="IPR016035">
    <property type="entry name" value="Acyl_Trfase/lysoPLipase"/>
</dbReference>
<keyword evidence="4" id="KW-0597">Phosphoprotein</keyword>
<dbReference type="Gene3D" id="3.40.47.10">
    <property type="match status" value="1"/>
</dbReference>
<dbReference type="Pfam" id="PF00109">
    <property type="entry name" value="ketoacyl-synt"/>
    <property type="match status" value="1"/>
</dbReference>
<dbReference type="PANTHER" id="PTHR43074">
    <property type="entry name" value="OMEGA-3 POLYUNSATURATED FATTY ACID SYNTHASE PFAB-RELATED"/>
    <property type="match status" value="1"/>
</dbReference>
<dbReference type="Gene3D" id="1.10.1200.10">
    <property type="entry name" value="ACP-like"/>
    <property type="match status" value="1"/>
</dbReference>
<dbReference type="SUPFAM" id="SSF52151">
    <property type="entry name" value="FabD/lysophospholipase-like"/>
    <property type="match status" value="1"/>
</dbReference>
<dbReference type="InterPro" id="IPR036736">
    <property type="entry name" value="ACP-like_sf"/>
</dbReference>
<dbReference type="InterPro" id="IPR020841">
    <property type="entry name" value="PKS_Beta-ketoAc_synthase_dom"/>
</dbReference>
<evidence type="ECO:0000256" key="4">
    <source>
        <dbReference type="ARBA" id="ARBA00022553"/>
    </source>
</evidence>
<protein>
    <submittedName>
        <fullName evidence="10">SDR family NAD(P)-dependent oxidoreductase</fullName>
    </submittedName>
</protein>
<comment type="similarity">
    <text evidence="2">Belongs to the short-chain dehydrogenases/reductases (SDR) family.</text>
</comment>
<dbReference type="SUPFAM" id="SSF55048">
    <property type="entry name" value="Probable ACP-binding domain of malonyl-CoA ACP transacylase"/>
    <property type="match status" value="1"/>
</dbReference>
<feature type="domain" description="PKS/mFAS DH" evidence="9">
    <location>
        <begin position="2049"/>
        <end position="2337"/>
    </location>
</feature>
<evidence type="ECO:0000313" key="11">
    <source>
        <dbReference type="Proteomes" id="UP001222434"/>
    </source>
</evidence>
<comment type="caution">
    <text evidence="10">The sequence shown here is derived from an EMBL/GenBank/DDBJ whole genome shotgun (WGS) entry which is preliminary data.</text>
</comment>